<sequence>MSKVERRPAFETVGIPLEVLEAQQVQWDVLIDAYLTQAARVGTRYAASVFLDRAGLIADGTTVATPEVKAVEERQGFVLLQSVCGNDYYVIANWLASSEHLHACS</sequence>
<accession>A0A9P3AIU4</accession>
<dbReference type="RefSeq" id="WP_189659198.1">
    <property type="nucleotide sequence ID" value="NZ_BMZW01000049.1"/>
</dbReference>
<organism evidence="1 2">
    <name type="scientific">Pseudomonas amygdali pv. eriobotryae</name>
    <dbReference type="NCBI Taxonomy" id="129137"/>
    <lineage>
        <taxon>Bacteria</taxon>
        <taxon>Pseudomonadati</taxon>
        <taxon>Pseudomonadota</taxon>
        <taxon>Gammaproteobacteria</taxon>
        <taxon>Pseudomonadales</taxon>
        <taxon>Pseudomonadaceae</taxon>
        <taxon>Pseudomonas</taxon>
        <taxon>Pseudomonas amygdali</taxon>
    </lineage>
</organism>
<gene>
    <name evidence="1" type="ORF">PSE10A_52430</name>
</gene>
<dbReference type="AlphaFoldDB" id="A0A9P3AIU4"/>
<name>A0A9P3AIU4_PSEA0</name>
<comment type="caution">
    <text evidence="1">The sequence shown here is derived from an EMBL/GenBank/DDBJ whole genome shotgun (WGS) entry which is preliminary data.</text>
</comment>
<evidence type="ECO:0000313" key="1">
    <source>
        <dbReference type="EMBL" id="GFZ62732.1"/>
    </source>
</evidence>
<proteinExistence type="predicted"/>
<evidence type="ECO:0000313" key="2">
    <source>
        <dbReference type="Proteomes" id="UP000630864"/>
    </source>
</evidence>
<reference evidence="1" key="1">
    <citation type="submission" date="2020-09" db="EMBL/GenBank/DDBJ databases">
        <title>Pseudomonas syringae pv. eriobotryae genome sequence causing loquat canker disease.</title>
        <authorList>
            <person name="Fukuda S."/>
            <person name="Tashiro H."/>
            <person name="Nagano Y."/>
        </authorList>
    </citation>
    <scope>NUCLEOTIDE SEQUENCE</scope>
    <source>
        <strain evidence="1">AM001</strain>
    </source>
</reference>
<dbReference type="Proteomes" id="UP000630864">
    <property type="component" value="Unassembled WGS sequence"/>
</dbReference>
<protein>
    <submittedName>
        <fullName evidence="1">Uncharacterized protein</fullName>
    </submittedName>
</protein>
<dbReference type="EMBL" id="BMZW01000049">
    <property type="protein sequence ID" value="GFZ62732.1"/>
    <property type="molecule type" value="Genomic_DNA"/>
</dbReference>